<evidence type="ECO:0000313" key="15">
    <source>
        <dbReference type="Proteomes" id="UP000515135"/>
    </source>
</evidence>
<evidence type="ECO:0000256" key="13">
    <source>
        <dbReference type="SAM" id="Phobius"/>
    </source>
</evidence>
<dbReference type="InterPro" id="IPR000276">
    <property type="entry name" value="GPCR_Rhodpsn"/>
</dbReference>
<feature type="transmembrane region" description="Helical" evidence="13">
    <location>
        <begin position="192"/>
        <end position="213"/>
    </location>
</feature>
<feature type="transmembrane region" description="Helical" evidence="13">
    <location>
        <begin position="295"/>
        <end position="316"/>
    </location>
</feature>
<dbReference type="Pfam" id="PF00001">
    <property type="entry name" value="7tm_1"/>
    <property type="match status" value="1"/>
</dbReference>
<dbReference type="GO" id="GO:0008188">
    <property type="term" value="F:neuropeptide receptor activity"/>
    <property type="evidence" value="ECO:0007669"/>
    <property type="project" value="InterPro"/>
</dbReference>
<dbReference type="CDD" id="cd14970">
    <property type="entry name" value="7tmA_Opioid_R-like"/>
    <property type="match status" value="1"/>
</dbReference>
<dbReference type="Gene3D" id="1.20.1070.10">
    <property type="entry name" value="Rhodopsin 7-helix transmembrane proteins"/>
    <property type="match status" value="1"/>
</dbReference>
<dbReference type="PRINTS" id="PR00237">
    <property type="entry name" value="GPCRRHODOPSN"/>
</dbReference>
<feature type="transmembrane region" description="Helical" evidence="13">
    <location>
        <begin position="328"/>
        <end position="350"/>
    </location>
</feature>
<dbReference type="RefSeq" id="XP_019631248.1">
    <property type="nucleotide sequence ID" value="XM_019775689.1"/>
</dbReference>
<keyword evidence="6 13" id="KW-0472">Membrane</keyword>
<gene>
    <name evidence="16" type="primary">LOC109475154</name>
</gene>
<keyword evidence="8" id="KW-1015">Disulfide bond</keyword>
<feature type="transmembrane region" description="Helical" evidence="13">
    <location>
        <begin position="238"/>
        <end position="259"/>
    </location>
</feature>
<keyword evidence="2" id="KW-1003">Cell membrane</keyword>
<evidence type="ECO:0000313" key="16">
    <source>
        <dbReference type="RefSeq" id="XP_019631248.1"/>
    </source>
</evidence>
<dbReference type="GO" id="GO:0005886">
    <property type="term" value="C:plasma membrane"/>
    <property type="evidence" value="ECO:0007669"/>
    <property type="project" value="UniProtKB-SubCell"/>
</dbReference>
<protein>
    <submittedName>
        <fullName evidence="16">Somatostatin receptor type 5-like</fullName>
    </submittedName>
</protein>
<feature type="domain" description="G-protein coupled receptors family 1 profile" evidence="14">
    <location>
        <begin position="94"/>
        <end position="348"/>
    </location>
</feature>
<evidence type="ECO:0000256" key="8">
    <source>
        <dbReference type="ARBA" id="ARBA00023157"/>
    </source>
</evidence>
<evidence type="ECO:0000256" key="10">
    <source>
        <dbReference type="ARBA" id="ARBA00023180"/>
    </source>
</evidence>
<sequence length="417" mass="45892">MSFFNATEEDWPWDRGCADGIDDHHSLPLCPEILAALAAALGNIGNWSDVGAIANGNGTGRFLPAPTQAPSTDAITAIVGPALYGTVAVVGFLGNLLVIYTLLAHTKMKDATNYYILNLALADALFMLGIPFISASSAMKRWVFGRAACKIVLSMDAMNMFTTVFNLAVLSVDRHLATVRANTHSHWRRPKVATAVCLGVWLAAVLLSIPVMVVSDNVLMMDGNYMCMLDWPEDTFLFWYHAFTSYTFTMGFLVPLLVISGSYASVIRHLHRNTPANAAVARVAVNMRNKVTKTVTALIVTFVFCWLPFHVCQVLNLSTDLPEKPTMAAFHIAMVLSYANSCANPFLYVFTSQKFRDSCRAALCLNRDENTATHTPVVARRRAPPEDAFFEEEVCEENRATVPYAAPERVVMFETTV</sequence>
<dbReference type="PRINTS" id="PR01855">
    <property type="entry name" value="NRPEPTIDEWR"/>
</dbReference>
<organism evidence="15 16">
    <name type="scientific">Branchiostoma belcheri</name>
    <name type="common">Amphioxus</name>
    <dbReference type="NCBI Taxonomy" id="7741"/>
    <lineage>
        <taxon>Eukaryota</taxon>
        <taxon>Metazoa</taxon>
        <taxon>Chordata</taxon>
        <taxon>Cephalochordata</taxon>
        <taxon>Leptocardii</taxon>
        <taxon>Amphioxiformes</taxon>
        <taxon>Branchiostomatidae</taxon>
        <taxon>Branchiostoma</taxon>
    </lineage>
</organism>
<reference evidence="16" key="1">
    <citation type="submission" date="2025-08" db="UniProtKB">
        <authorList>
            <consortium name="RefSeq"/>
        </authorList>
    </citation>
    <scope>IDENTIFICATION</scope>
    <source>
        <tissue evidence="16">Gonad</tissue>
    </source>
</reference>
<evidence type="ECO:0000256" key="7">
    <source>
        <dbReference type="ARBA" id="ARBA00023139"/>
    </source>
</evidence>
<dbReference type="Proteomes" id="UP000515135">
    <property type="component" value="Unplaced"/>
</dbReference>
<dbReference type="AlphaFoldDB" id="A0A6P4Z3V0"/>
<keyword evidence="11" id="KW-0807">Transducer</keyword>
<evidence type="ECO:0000256" key="12">
    <source>
        <dbReference type="ARBA" id="ARBA00023288"/>
    </source>
</evidence>
<dbReference type="SUPFAM" id="SSF81321">
    <property type="entry name" value="Family A G protein-coupled receptor-like"/>
    <property type="match status" value="1"/>
</dbReference>
<dbReference type="PANTHER" id="PTHR24229:SF112">
    <property type="entry name" value="CHEMOKINE-LIKE RECEPTOR 1"/>
    <property type="match status" value="1"/>
</dbReference>
<dbReference type="GO" id="GO:0043005">
    <property type="term" value="C:neuron projection"/>
    <property type="evidence" value="ECO:0007669"/>
    <property type="project" value="TreeGrafter"/>
</dbReference>
<accession>A0A6P4Z3V0</accession>
<evidence type="ECO:0000256" key="11">
    <source>
        <dbReference type="ARBA" id="ARBA00023224"/>
    </source>
</evidence>
<keyword evidence="5" id="KW-0297">G-protein coupled receptor</keyword>
<keyword evidence="3 13" id="KW-0812">Transmembrane</keyword>
<dbReference type="GeneID" id="109475154"/>
<evidence type="ECO:0000256" key="5">
    <source>
        <dbReference type="ARBA" id="ARBA00023040"/>
    </source>
</evidence>
<keyword evidence="12" id="KW-0449">Lipoprotein</keyword>
<dbReference type="PANTHER" id="PTHR24229">
    <property type="entry name" value="NEUROPEPTIDES RECEPTOR"/>
    <property type="match status" value="1"/>
</dbReference>
<keyword evidence="4 13" id="KW-1133">Transmembrane helix</keyword>
<dbReference type="OrthoDB" id="6076970at2759"/>
<keyword evidence="10" id="KW-0325">Glycoprotein</keyword>
<comment type="subcellular location">
    <subcellularLocation>
        <location evidence="1">Cell membrane</location>
        <topology evidence="1">Multi-pass membrane protein</topology>
    </subcellularLocation>
</comment>
<evidence type="ECO:0000259" key="14">
    <source>
        <dbReference type="PROSITE" id="PS50262"/>
    </source>
</evidence>
<keyword evidence="9" id="KW-0675">Receptor</keyword>
<evidence type="ECO:0000256" key="9">
    <source>
        <dbReference type="ARBA" id="ARBA00023170"/>
    </source>
</evidence>
<dbReference type="InterPro" id="IPR017452">
    <property type="entry name" value="GPCR_Rhodpsn_7TM"/>
</dbReference>
<evidence type="ECO:0000256" key="1">
    <source>
        <dbReference type="ARBA" id="ARBA00004651"/>
    </source>
</evidence>
<proteinExistence type="predicted"/>
<evidence type="ECO:0000256" key="3">
    <source>
        <dbReference type="ARBA" id="ARBA00022692"/>
    </source>
</evidence>
<evidence type="ECO:0000256" key="2">
    <source>
        <dbReference type="ARBA" id="ARBA00022475"/>
    </source>
</evidence>
<evidence type="ECO:0000256" key="6">
    <source>
        <dbReference type="ARBA" id="ARBA00023136"/>
    </source>
</evidence>
<name>A0A6P4Z3V0_BRABE</name>
<keyword evidence="15" id="KW-1185">Reference proteome</keyword>
<dbReference type="GO" id="GO:0042923">
    <property type="term" value="F:neuropeptide binding"/>
    <property type="evidence" value="ECO:0007669"/>
    <property type="project" value="TreeGrafter"/>
</dbReference>
<dbReference type="InterPro" id="IPR009150">
    <property type="entry name" value="Neuropept_B/W_rcpt"/>
</dbReference>
<dbReference type="FunFam" id="1.20.1070.10:FF:000060">
    <property type="entry name" value="Somatostatin receptor type 1"/>
    <property type="match status" value="1"/>
</dbReference>
<dbReference type="PROSITE" id="PS50262">
    <property type="entry name" value="G_PROTEIN_RECEP_F1_2"/>
    <property type="match status" value="1"/>
</dbReference>
<feature type="transmembrane region" description="Helical" evidence="13">
    <location>
        <begin position="82"/>
        <end position="103"/>
    </location>
</feature>
<evidence type="ECO:0000256" key="4">
    <source>
        <dbReference type="ARBA" id="ARBA00022989"/>
    </source>
</evidence>
<feature type="transmembrane region" description="Helical" evidence="13">
    <location>
        <begin position="151"/>
        <end position="172"/>
    </location>
</feature>
<feature type="transmembrane region" description="Helical" evidence="13">
    <location>
        <begin position="115"/>
        <end position="139"/>
    </location>
</feature>
<dbReference type="KEGG" id="bbel:109475154"/>
<keyword evidence="7" id="KW-0564">Palmitate</keyword>